<dbReference type="OrthoDB" id="3177213at2759"/>
<gene>
    <name evidence="3" type="ORF">HRG_00533</name>
</gene>
<dbReference type="PANTHER" id="PTHR42101">
    <property type="entry name" value="CHROMOSOME 16, WHOLE GENOME SHOTGUN SEQUENCE"/>
    <property type="match status" value="1"/>
</dbReference>
<feature type="region of interest" description="Disordered" evidence="1">
    <location>
        <begin position="30"/>
        <end position="59"/>
    </location>
</feature>
<keyword evidence="2" id="KW-0812">Transmembrane</keyword>
<keyword evidence="2" id="KW-1133">Transmembrane helix</keyword>
<proteinExistence type="predicted"/>
<evidence type="ECO:0000313" key="3">
    <source>
        <dbReference type="EMBL" id="KAH0967891.1"/>
    </source>
</evidence>
<feature type="region of interest" description="Disordered" evidence="1">
    <location>
        <begin position="607"/>
        <end position="641"/>
    </location>
</feature>
<feature type="transmembrane region" description="Helical" evidence="2">
    <location>
        <begin position="194"/>
        <end position="215"/>
    </location>
</feature>
<keyword evidence="2" id="KW-0472">Membrane</keyword>
<feature type="transmembrane region" description="Helical" evidence="2">
    <location>
        <begin position="331"/>
        <end position="352"/>
    </location>
</feature>
<accession>A0A9P8SMD4</accession>
<feature type="compositionally biased region" description="Basic and acidic residues" evidence="1">
    <location>
        <begin position="46"/>
        <end position="59"/>
    </location>
</feature>
<evidence type="ECO:0000313" key="4">
    <source>
        <dbReference type="Proteomes" id="UP000824596"/>
    </source>
</evidence>
<sequence length="641" mass="72469">MSDHDTKMQPGGKLRLFTSPLVYHGDDEARSLDRVITDSDGDSDGDSDKGGRRPPRDLPRLVRREEPSLLEVFFDLFFAANYNVFSDNQEVTNHARFKAYIGFFFLLWVTWLVVTLFDVRYVTDSIFSRLTRAIQLGVMVGFTVVAPKFNPTDQDKETMQAMSLILFFSRACLAIEYGATLWHVRRFEKARIPLYIQIAVHTVAAIIYFGITFGFKEDRNSRIFISWYFVSGAEAIITIAISNFYAILNFTKTHIMKRLTLLTVIIIGDGIIQVAREVVTIVKHPDAWDKATIGLVTAATATIYFIFLVYFDWLRSSFYLPPLRQQLWIGIHLPFHLSLILFTQGFTQFLLWSKIIDVLNKLSSGLSRANSDWLFNATSKQVQGSLNKSAQVFFLDFPPRIASTQDTVNNALANISQIPDSFWPDLANYYRTDDTAALQDTDLQSYDVFSNALQAAMSSMANALFATFGVGLESEVTTKNLQVGQDIEGSGFQGQVQDKTLERYKLVFAYTYVAGGCTLFFMMFLAIIARTTPLKPWPIIRLTIIFLLALGTSLTALLFYSPQKAFDFLQTLWVLPVITFVWAIVLVVTHINGGNVGHHVRHFRRRGRPSASDYVPPTPAGGWTNDTRRTGKEQQGMDVNS</sequence>
<evidence type="ECO:0000256" key="1">
    <source>
        <dbReference type="SAM" id="MobiDB-lite"/>
    </source>
</evidence>
<reference evidence="3" key="1">
    <citation type="submission" date="2021-09" db="EMBL/GenBank/DDBJ databases">
        <title>A high-quality genome of the endoparasitic fungus Hirsutella rhossiliensis with a comparison of Hirsutella genomes reveals transposable elements contributing to genome size variation.</title>
        <authorList>
            <person name="Lin R."/>
            <person name="Jiao Y."/>
            <person name="Sun X."/>
            <person name="Ling J."/>
            <person name="Xie B."/>
            <person name="Cheng X."/>
        </authorList>
    </citation>
    <scope>NUCLEOTIDE SEQUENCE</scope>
    <source>
        <strain evidence="3">HR02</strain>
    </source>
</reference>
<dbReference type="PANTHER" id="PTHR42101:SF1">
    <property type="entry name" value="LOW TEMPERATURE REQUIREMENT A"/>
    <property type="match status" value="1"/>
</dbReference>
<feature type="transmembrane region" description="Helical" evidence="2">
    <location>
        <begin position="227"/>
        <end position="248"/>
    </location>
</feature>
<dbReference type="RefSeq" id="XP_044725404.1">
    <property type="nucleotide sequence ID" value="XM_044859004.1"/>
</dbReference>
<feature type="transmembrane region" description="Helical" evidence="2">
    <location>
        <begin position="97"/>
        <end position="117"/>
    </location>
</feature>
<dbReference type="AlphaFoldDB" id="A0A9P8SMD4"/>
<protein>
    <submittedName>
        <fullName evidence="3">Low temperature requirement A</fullName>
    </submittedName>
</protein>
<keyword evidence="4" id="KW-1185">Reference proteome</keyword>
<dbReference type="InterPro" id="IPR010640">
    <property type="entry name" value="Low_temperature_requirement_A"/>
</dbReference>
<organism evidence="3 4">
    <name type="scientific">Hirsutella rhossiliensis</name>
    <dbReference type="NCBI Taxonomy" id="111463"/>
    <lineage>
        <taxon>Eukaryota</taxon>
        <taxon>Fungi</taxon>
        <taxon>Dikarya</taxon>
        <taxon>Ascomycota</taxon>
        <taxon>Pezizomycotina</taxon>
        <taxon>Sordariomycetes</taxon>
        <taxon>Hypocreomycetidae</taxon>
        <taxon>Hypocreales</taxon>
        <taxon>Ophiocordycipitaceae</taxon>
        <taxon>Hirsutella</taxon>
    </lineage>
</organism>
<dbReference type="Pfam" id="PF06772">
    <property type="entry name" value="LtrA"/>
    <property type="match status" value="1"/>
</dbReference>
<comment type="caution">
    <text evidence="3">The sequence shown here is derived from an EMBL/GenBank/DDBJ whole genome shotgun (WGS) entry which is preliminary data.</text>
</comment>
<dbReference type="GeneID" id="68349662"/>
<feature type="transmembrane region" description="Helical" evidence="2">
    <location>
        <begin position="572"/>
        <end position="591"/>
    </location>
</feature>
<feature type="transmembrane region" description="Helical" evidence="2">
    <location>
        <begin position="507"/>
        <end position="527"/>
    </location>
</feature>
<evidence type="ECO:0000256" key="2">
    <source>
        <dbReference type="SAM" id="Phobius"/>
    </source>
</evidence>
<dbReference type="EMBL" id="JAIZPD010000001">
    <property type="protein sequence ID" value="KAH0967891.1"/>
    <property type="molecule type" value="Genomic_DNA"/>
</dbReference>
<feature type="transmembrane region" description="Helical" evidence="2">
    <location>
        <begin position="539"/>
        <end position="560"/>
    </location>
</feature>
<feature type="transmembrane region" description="Helical" evidence="2">
    <location>
        <begin position="161"/>
        <end position="182"/>
    </location>
</feature>
<dbReference type="Proteomes" id="UP000824596">
    <property type="component" value="Unassembled WGS sequence"/>
</dbReference>
<name>A0A9P8SMD4_9HYPO</name>
<feature type="transmembrane region" description="Helical" evidence="2">
    <location>
        <begin position="291"/>
        <end position="311"/>
    </location>
</feature>